<comment type="catalytic activity">
    <reaction evidence="2">
        <text>glycyl-tRNA(Ala) + H2O = tRNA(Ala) + glycine + H(+)</text>
        <dbReference type="Rhea" id="RHEA:53744"/>
        <dbReference type="Rhea" id="RHEA-COMP:9657"/>
        <dbReference type="Rhea" id="RHEA-COMP:13640"/>
        <dbReference type="ChEBI" id="CHEBI:15377"/>
        <dbReference type="ChEBI" id="CHEBI:15378"/>
        <dbReference type="ChEBI" id="CHEBI:57305"/>
        <dbReference type="ChEBI" id="CHEBI:78442"/>
        <dbReference type="ChEBI" id="CHEBI:78522"/>
    </reaction>
</comment>
<dbReference type="SUPFAM" id="SSF69500">
    <property type="entry name" value="DTD-like"/>
    <property type="match status" value="1"/>
</dbReference>
<dbReference type="EC" id="3.1.1.-" evidence="2"/>
<keyword evidence="2" id="KW-0963">Cytoplasm</keyword>
<sequence length="146" mass="16229">MKALIQRVNRASVTVDNRVVGAIEEGMLIFLGVLDGDGEKEVEYLAQKVMEYRIFRDENGRMNKSLLDIKGEALVVSQFTLAADGKKGRRPSFDKAASPLVAKPLYEMFVEKLKVFVKTECGCFGAKMIVSIENDGPATFILDYKS</sequence>
<evidence type="ECO:0000256" key="2">
    <source>
        <dbReference type="HAMAP-Rule" id="MF_00518"/>
    </source>
</evidence>
<dbReference type="RefSeq" id="WP_151966315.1">
    <property type="nucleotide sequence ID" value="NZ_AP019860.1"/>
</dbReference>
<dbReference type="Proteomes" id="UP000326354">
    <property type="component" value="Chromosome"/>
</dbReference>
<dbReference type="PANTHER" id="PTHR10472">
    <property type="entry name" value="D-TYROSYL-TRNA TYR DEACYLASE"/>
    <property type="match status" value="1"/>
</dbReference>
<accession>A0A5S9F240</accession>
<organism evidence="3 4">
    <name type="scientific">Uabimicrobium amorphum</name>
    <dbReference type="NCBI Taxonomy" id="2596890"/>
    <lineage>
        <taxon>Bacteria</taxon>
        <taxon>Pseudomonadati</taxon>
        <taxon>Planctomycetota</taxon>
        <taxon>Candidatus Uabimicrobiia</taxon>
        <taxon>Candidatus Uabimicrobiales</taxon>
        <taxon>Candidatus Uabimicrobiaceae</taxon>
        <taxon>Candidatus Uabimicrobium</taxon>
    </lineage>
</organism>
<dbReference type="OrthoDB" id="9801395at2"/>
<keyword evidence="2" id="KW-0820">tRNA-binding</keyword>
<reference evidence="3 4" key="1">
    <citation type="submission" date="2019-08" db="EMBL/GenBank/DDBJ databases">
        <title>Complete genome sequence of Candidatus Uab amorphum.</title>
        <authorList>
            <person name="Shiratori T."/>
            <person name="Suzuki S."/>
            <person name="Kakizawa Y."/>
            <person name="Ishida K."/>
        </authorList>
    </citation>
    <scope>NUCLEOTIDE SEQUENCE [LARGE SCALE GENOMIC DNA]</scope>
    <source>
        <strain evidence="3 4">SRT547</strain>
    </source>
</reference>
<keyword evidence="4" id="KW-1185">Reference proteome</keyword>
<dbReference type="GO" id="GO:0106026">
    <property type="term" value="F:Gly-tRNA(Ala) deacylase activity"/>
    <property type="evidence" value="ECO:0007669"/>
    <property type="project" value="UniProtKB-UniRule"/>
</dbReference>
<dbReference type="Gene3D" id="3.50.80.10">
    <property type="entry name" value="D-tyrosyl-tRNA(Tyr) deacylase"/>
    <property type="match status" value="1"/>
</dbReference>
<dbReference type="NCBIfam" id="TIGR00256">
    <property type="entry name" value="D-aminoacyl-tRNA deacylase"/>
    <property type="match status" value="1"/>
</dbReference>
<evidence type="ECO:0000313" key="4">
    <source>
        <dbReference type="Proteomes" id="UP000326354"/>
    </source>
</evidence>
<dbReference type="GO" id="GO:0000049">
    <property type="term" value="F:tRNA binding"/>
    <property type="evidence" value="ECO:0007669"/>
    <property type="project" value="UniProtKB-UniRule"/>
</dbReference>
<comment type="catalytic activity">
    <reaction evidence="2">
        <text>a D-aminoacyl-tRNA + H2O = a tRNA + a D-alpha-amino acid + H(+)</text>
        <dbReference type="Rhea" id="RHEA:13953"/>
        <dbReference type="Rhea" id="RHEA-COMP:10123"/>
        <dbReference type="Rhea" id="RHEA-COMP:10124"/>
        <dbReference type="ChEBI" id="CHEBI:15377"/>
        <dbReference type="ChEBI" id="CHEBI:15378"/>
        <dbReference type="ChEBI" id="CHEBI:59871"/>
        <dbReference type="ChEBI" id="CHEBI:78442"/>
        <dbReference type="ChEBI" id="CHEBI:79333"/>
        <dbReference type="EC" id="3.1.1.96"/>
    </reaction>
</comment>
<dbReference type="GO" id="GO:0043908">
    <property type="term" value="F:Ser(Gly)-tRNA(Ala) hydrolase activity"/>
    <property type="evidence" value="ECO:0007669"/>
    <property type="project" value="UniProtKB-UniRule"/>
</dbReference>
<evidence type="ECO:0000313" key="3">
    <source>
        <dbReference type="EMBL" id="BBM82059.1"/>
    </source>
</evidence>
<feature type="short sequence motif" description="Gly-cisPro motif, important for rejection of L-amino acids" evidence="2">
    <location>
        <begin position="136"/>
        <end position="137"/>
    </location>
</feature>
<dbReference type="FunFam" id="3.50.80.10:FF:000001">
    <property type="entry name" value="D-aminoacyl-tRNA deacylase"/>
    <property type="match status" value="1"/>
</dbReference>
<dbReference type="EMBL" id="AP019860">
    <property type="protein sequence ID" value="BBM82059.1"/>
    <property type="molecule type" value="Genomic_DNA"/>
</dbReference>
<evidence type="ECO:0000256" key="1">
    <source>
        <dbReference type="ARBA" id="ARBA00009673"/>
    </source>
</evidence>
<gene>
    <name evidence="2" type="primary">dtd</name>
    <name evidence="3" type="ORF">UABAM_00402</name>
</gene>
<dbReference type="GO" id="GO:0051500">
    <property type="term" value="F:D-tyrosyl-tRNA(Tyr) deacylase activity"/>
    <property type="evidence" value="ECO:0007669"/>
    <property type="project" value="TreeGrafter"/>
</dbReference>
<keyword evidence="2" id="KW-0378">Hydrolase</keyword>
<dbReference type="PANTHER" id="PTHR10472:SF5">
    <property type="entry name" value="D-AMINOACYL-TRNA DEACYLASE 1"/>
    <property type="match status" value="1"/>
</dbReference>
<dbReference type="KEGG" id="uam:UABAM_00402"/>
<comment type="domain">
    <text evidence="2">A Gly-cisPro motif from one monomer fits into the active site of the other monomer to allow specific chiral rejection of L-amino acids.</text>
</comment>
<keyword evidence="2" id="KW-0694">RNA-binding</keyword>
<dbReference type="EC" id="3.1.1.96" evidence="2"/>
<comment type="function">
    <text evidence="2">An aminoacyl-tRNA editing enzyme that deacylates mischarged D-aminoacyl-tRNAs. Also deacylates mischarged glycyl-tRNA(Ala), protecting cells against glycine mischarging by AlaRS. Acts via tRNA-based rather than protein-based catalysis; rejects L-amino acids rather than detecting D-amino acids in the active site. By recycling D-aminoacyl-tRNA to D-amino acids and free tRNA molecules, this enzyme counteracts the toxicity associated with the formation of D-aminoacyl-tRNA entities in vivo and helps enforce protein L-homochirality.</text>
</comment>
<dbReference type="GO" id="GO:0005737">
    <property type="term" value="C:cytoplasm"/>
    <property type="evidence" value="ECO:0007669"/>
    <property type="project" value="UniProtKB-SubCell"/>
</dbReference>
<dbReference type="InterPro" id="IPR003732">
    <property type="entry name" value="Daa-tRNA_deacyls_DTD"/>
</dbReference>
<protein>
    <recommendedName>
        <fullName evidence="2">D-aminoacyl-tRNA deacylase</fullName>
        <shortName evidence="2">DTD</shortName>
        <ecNumber evidence="2">3.1.1.96</ecNumber>
    </recommendedName>
    <alternativeName>
        <fullName evidence="2">Gly-tRNA(Ala) deacylase</fullName>
        <ecNumber evidence="2">3.1.1.-</ecNumber>
    </alternativeName>
</protein>
<comment type="subunit">
    <text evidence="2">Homodimer.</text>
</comment>
<name>A0A5S9F240_UABAM</name>
<proteinExistence type="inferred from homology"/>
<dbReference type="Pfam" id="PF02580">
    <property type="entry name" value="Tyr_Deacylase"/>
    <property type="match status" value="1"/>
</dbReference>
<dbReference type="HAMAP" id="MF_00518">
    <property type="entry name" value="Deacylase_Dtd"/>
    <property type="match status" value="1"/>
</dbReference>
<comment type="subcellular location">
    <subcellularLocation>
        <location evidence="2">Cytoplasm</location>
    </subcellularLocation>
</comment>
<dbReference type="AlphaFoldDB" id="A0A5S9F240"/>
<comment type="similarity">
    <text evidence="1 2">Belongs to the DTD family.</text>
</comment>
<dbReference type="GO" id="GO:0019478">
    <property type="term" value="P:D-amino acid catabolic process"/>
    <property type="evidence" value="ECO:0007669"/>
    <property type="project" value="UniProtKB-UniRule"/>
</dbReference>
<dbReference type="InterPro" id="IPR023509">
    <property type="entry name" value="DTD-like_sf"/>
</dbReference>